<comment type="caution">
    <text evidence="2">The sequence shown here is derived from an EMBL/GenBank/DDBJ whole genome shotgun (WGS) entry which is preliminary data.</text>
</comment>
<keyword evidence="3" id="KW-1185">Reference proteome</keyword>
<organism evidence="2 3">
    <name type="scientific">Sphingobium boeckii</name>
    <dbReference type="NCBI Taxonomy" id="1082345"/>
    <lineage>
        <taxon>Bacteria</taxon>
        <taxon>Pseudomonadati</taxon>
        <taxon>Pseudomonadota</taxon>
        <taxon>Alphaproteobacteria</taxon>
        <taxon>Sphingomonadales</taxon>
        <taxon>Sphingomonadaceae</taxon>
        <taxon>Sphingobium</taxon>
    </lineage>
</organism>
<dbReference type="AlphaFoldDB" id="A0A7W9EE22"/>
<evidence type="ECO:0000313" key="2">
    <source>
        <dbReference type="EMBL" id="MBB5684231.1"/>
    </source>
</evidence>
<feature type="domain" description="HTH araC/xylS-type" evidence="1">
    <location>
        <begin position="167"/>
        <end position="260"/>
    </location>
</feature>
<gene>
    <name evidence="2" type="ORF">FHS49_000222</name>
</gene>
<evidence type="ECO:0000259" key="1">
    <source>
        <dbReference type="PROSITE" id="PS01124"/>
    </source>
</evidence>
<name>A0A7W9EE22_9SPHN</name>
<dbReference type="InterPro" id="IPR046532">
    <property type="entry name" value="DUF6597"/>
</dbReference>
<dbReference type="PROSITE" id="PS01124">
    <property type="entry name" value="HTH_ARAC_FAMILY_2"/>
    <property type="match status" value="1"/>
</dbReference>
<dbReference type="InterPro" id="IPR018060">
    <property type="entry name" value="HTH_AraC"/>
</dbReference>
<dbReference type="Pfam" id="PF12833">
    <property type="entry name" value="HTH_18"/>
    <property type="match status" value="1"/>
</dbReference>
<dbReference type="GO" id="GO:0043565">
    <property type="term" value="F:sequence-specific DNA binding"/>
    <property type="evidence" value="ECO:0007669"/>
    <property type="project" value="InterPro"/>
</dbReference>
<dbReference type="Proteomes" id="UP000549617">
    <property type="component" value="Unassembled WGS sequence"/>
</dbReference>
<proteinExistence type="predicted"/>
<sequence>MLLSRNYAPSVALAPFIARHYVFSAALPADFELVDRLLAETAFVRILIQGDWAAETAPGVWSQAGQVVFFGSNSRPFQVRCRGPFHVVGIAFRPCGWRALFAERASLLADTMLPLAELWGDAARALLDAVAPLTHDAAIVAACEAAVIARLDALGTWAVDAPMRAFEHIARNDSTIMVKDVSRQLGLAERQLERHCMAGFGHMPKTVLRRSRFLDMAAVMRGRGSPSDDELAGLRYFDQSHRNREFRRFIGMTPSQFLKTPTPLLDAGLELRQLRKAEMPED</sequence>
<dbReference type="Pfam" id="PF20240">
    <property type="entry name" value="DUF6597"/>
    <property type="match status" value="1"/>
</dbReference>
<keyword evidence="2" id="KW-0238">DNA-binding</keyword>
<dbReference type="Gene3D" id="1.10.10.60">
    <property type="entry name" value="Homeodomain-like"/>
    <property type="match status" value="1"/>
</dbReference>
<dbReference type="RefSeq" id="WP_184014478.1">
    <property type="nucleotide sequence ID" value="NZ_JACIJC010000001.1"/>
</dbReference>
<dbReference type="EMBL" id="JACIJC010000001">
    <property type="protein sequence ID" value="MBB5684231.1"/>
    <property type="molecule type" value="Genomic_DNA"/>
</dbReference>
<accession>A0A7W9EE22</accession>
<dbReference type="GO" id="GO:0003700">
    <property type="term" value="F:DNA-binding transcription factor activity"/>
    <property type="evidence" value="ECO:0007669"/>
    <property type="project" value="InterPro"/>
</dbReference>
<reference evidence="2 3" key="1">
    <citation type="submission" date="2020-08" db="EMBL/GenBank/DDBJ databases">
        <title>Genomic Encyclopedia of Type Strains, Phase IV (KMG-IV): sequencing the most valuable type-strain genomes for metagenomic binning, comparative biology and taxonomic classification.</title>
        <authorList>
            <person name="Goeker M."/>
        </authorList>
    </citation>
    <scope>NUCLEOTIDE SEQUENCE [LARGE SCALE GENOMIC DNA]</scope>
    <source>
        <strain evidence="2 3">DSM 25079</strain>
    </source>
</reference>
<evidence type="ECO:0000313" key="3">
    <source>
        <dbReference type="Proteomes" id="UP000549617"/>
    </source>
</evidence>
<protein>
    <submittedName>
        <fullName evidence="2">AraC-like DNA-binding protein</fullName>
    </submittedName>
</protein>